<sequence precursor="true">MQILRSLGVSSARAAAAASAALAALALVLLAPAPAVAHDALEGSAPASGATVATAPAEVRLDFGEAPLGVGAQVMVKDPAGTDVSDGAPEVVDRSVHQRLRAGVPAGAYTVVWRVVSSDSHPIEGTLTFTVARGSTTPASGAAASAAPATPPGIQASQPGTPQTAPPAPAAQAEPFPWMIAVFAVVAVGLLAALGVGARRRLSRGDEGPEGRAED</sequence>
<evidence type="ECO:0000256" key="7">
    <source>
        <dbReference type="SAM" id="SignalP"/>
    </source>
</evidence>
<dbReference type="SUPFAM" id="SSF81296">
    <property type="entry name" value="E set domains"/>
    <property type="match status" value="1"/>
</dbReference>
<dbReference type="InterPro" id="IPR032694">
    <property type="entry name" value="CopC/D"/>
</dbReference>
<dbReference type="STRING" id="37927.SA2016_0384"/>
<feature type="region of interest" description="Disordered" evidence="5">
    <location>
        <begin position="137"/>
        <end position="171"/>
    </location>
</feature>
<dbReference type="Gene3D" id="2.60.40.1220">
    <property type="match status" value="1"/>
</dbReference>
<dbReference type="GO" id="GO:0046688">
    <property type="term" value="P:response to copper ion"/>
    <property type="evidence" value="ECO:0007669"/>
    <property type="project" value="InterPro"/>
</dbReference>
<dbReference type="OrthoDB" id="5242236at2"/>
<accession>A0A127A0C2</accession>
<keyword evidence="6" id="KW-0812">Transmembrane</keyword>
<evidence type="ECO:0000256" key="4">
    <source>
        <dbReference type="ARBA" id="ARBA00023008"/>
    </source>
</evidence>
<evidence type="ECO:0000259" key="8">
    <source>
        <dbReference type="Pfam" id="PF04234"/>
    </source>
</evidence>
<dbReference type="GO" id="GO:0005507">
    <property type="term" value="F:copper ion binding"/>
    <property type="evidence" value="ECO:0007669"/>
    <property type="project" value="InterPro"/>
</dbReference>
<evidence type="ECO:0000256" key="2">
    <source>
        <dbReference type="ARBA" id="ARBA00022723"/>
    </source>
</evidence>
<evidence type="ECO:0000256" key="3">
    <source>
        <dbReference type="ARBA" id="ARBA00022729"/>
    </source>
</evidence>
<keyword evidence="10" id="KW-1185">Reference proteome</keyword>
<keyword evidence="6" id="KW-1133">Transmembrane helix</keyword>
<keyword evidence="3 7" id="KW-0732">Signal</keyword>
<dbReference type="PANTHER" id="PTHR34820">
    <property type="entry name" value="INNER MEMBRANE PROTEIN YEBZ"/>
    <property type="match status" value="1"/>
</dbReference>
<dbReference type="KEGG" id="satk:SA2016_0384"/>
<dbReference type="InterPro" id="IPR014755">
    <property type="entry name" value="Cu-Rt/internalin_Ig-like"/>
</dbReference>
<keyword evidence="6" id="KW-0472">Membrane</keyword>
<evidence type="ECO:0000256" key="6">
    <source>
        <dbReference type="SAM" id="Phobius"/>
    </source>
</evidence>
<reference evidence="9 10" key="1">
    <citation type="submission" date="2016-02" db="EMBL/GenBank/DDBJ databases">
        <title>Complete genome of Sinomonas atrocyanea KCTC 3377.</title>
        <authorList>
            <person name="Kim K.M."/>
        </authorList>
    </citation>
    <scope>NUCLEOTIDE SEQUENCE [LARGE SCALE GENOMIC DNA]</scope>
    <source>
        <strain evidence="9 10">KCTC 3377</strain>
    </source>
</reference>
<evidence type="ECO:0000256" key="1">
    <source>
        <dbReference type="ARBA" id="ARBA00004196"/>
    </source>
</evidence>
<feature type="chain" id="PRO_5007445515" evidence="7">
    <location>
        <begin position="38"/>
        <end position="215"/>
    </location>
</feature>
<dbReference type="Pfam" id="PF04234">
    <property type="entry name" value="CopC"/>
    <property type="match status" value="1"/>
</dbReference>
<dbReference type="InterPro" id="IPR014756">
    <property type="entry name" value="Ig_E-set"/>
</dbReference>
<feature type="compositionally biased region" description="Low complexity" evidence="5">
    <location>
        <begin position="137"/>
        <end position="163"/>
    </location>
</feature>
<dbReference type="EMBL" id="CP014518">
    <property type="protein sequence ID" value="AMM31082.1"/>
    <property type="molecule type" value="Genomic_DNA"/>
</dbReference>
<evidence type="ECO:0000313" key="9">
    <source>
        <dbReference type="EMBL" id="AMM31082.1"/>
    </source>
</evidence>
<dbReference type="PANTHER" id="PTHR34820:SF4">
    <property type="entry name" value="INNER MEMBRANE PROTEIN YEBZ"/>
    <property type="match status" value="1"/>
</dbReference>
<name>A0A127A0C2_9MICC</name>
<dbReference type="RefSeq" id="WP_066494695.1">
    <property type="nucleotide sequence ID" value="NZ_BJMO01000096.1"/>
</dbReference>
<keyword evidence="2" id="KW-0479">Metal-binding</keyword>
<dbReference type="GO" id="GO:0030313">
    <property type="term" value="C:cell envelope"/>
    <property type="evidence" value="ECO:0007669"/>
    <property type="project" value="UniProtKB-SubCell"/>
</dbReference>
<gene>
    <name evidence="9" type="ORF">SA2016_0384</name>
</gene>
<dbReference type="InterPro" id="IPR007348">
    <property type="entry name" value="CopC_dom"/>
</dbReference>
<organism evidence="9 10">
    <name type="scientific">Sinomonas atrocyanea</name>
    <dbReference type="NCBI Taxonomy" id="37927"/>
    <lineage>
        <taxon>Bacteria</taxon>
        <taxon>Bacillati</taxon>
        <taxon>Actinomycetota</taxon>
        <taxon>Actinomycetes</taxon>
        <taxon>Micrococcales</taxon>
        <taxon>Micrococcaceae</taxon>
        <taxon>Sinomonas</taxon>
    </lineage>
</organism>
<dbReference type="GO" id="GO:0042597">
    <property type="term" value="C:periplasmic space"/>
    <property type="evidence" value="ECO:0007669"/>
    <property type="project" value="InterPro"/>
</dbReference>
<proteinExistence type="predicted"/>
<dbReference type="PATRIC" id="fig|37927.3.peg.397"/>
<protein>
    <submittedName>
        <fullName evidence="9">Putative copper resistance protein</fullName>
    </submittedName>
</protein>
<comment type="subcellular location">
    <subcellularLocation>
        <location evidence="1">Cell envelope</location>
    </subcellularLocation>
</comment>
<dbReference type="Proteomes" id="UP000070134">
    <property type="component" value="Chromosome"/>
</dbReference>
<keyword evidence="4" id="KW-0186">Copper</keyword>
<dbReference type="GO" id="GO:0005886">
    <property type="term" value="C:plasma membrane"/>
    <property type="evidence" value="ECO:0007669"/>
    <property type="project" value="TreeGrafter"/>
</dbReference>
<dbReference type="GO" id="GO:0006825">
    <property type="term" value="P:copper ion transport"/>
    <property type="evidence" value="ECO:0007669"/>
    <property type="project" value="InterPro"/>
</dbReference>
<feature type="transmembrane region" description="Helical" evidence="6">
    <location>
        <begin position="176"/>
        <end position="196"/>
    </location>
</feature>
<dbReference type="AlphaFoldDB" id="A0A127A0C2"/>
<evidence type="ECO:0000313" key="10">
    <source>
        <dbReference type="Proteomes" id="UP000070134"/>
    </source>
</evidence>
<feature type="domain" description="CopC" evidence="8">
    <location>
        <begin position="38"/>
        <end position="131"/>
    </location>
</feature>
<feature type="signal peptide" evidence="7">
    <location>
        <begin position="1"/>
        <end position="37"/>
    </location>
</feature>
<evidence type="ECO:0000256" key="5">
    <source>
        <dbReference type="SAM" id="MobiDB-lite"/>
    </source>
</evidence>